<evidence type="ECO:0000313" key="4">
    <source>
        <dbReference type="Proteomes" id="UP000054097"/>
    </source>
</evidence>
<evidence type="ECO:0000313" key="3">
    <source>
        <dbReference type="EMBL" id="KIM34277.1"/>
    </source>
</evidence>
<reference evidence="3 4" key="1">
    <citation type="submission" date="2014-04" db="EMBL/GenBank/DDBJ databases">
        <authorList>
            <consortium name="DOE Joint Genome Institute"/>
            <person name="Kuo A."/>
            <person name="Zuccaro A."/>
            <person name="Kohler A."/>
            <person name="Nagy L.G."/>
            <person name="Floudas D."/>
            <person name="Copeland A."/>
            <person name="Barry K.W."/>
            <person name="Cichocki N."/>
            <person name="Veneault-Fourrey C."/>
            <person name="LaButti K."/>
            <person name="Lindquist E.A."/>
            <person name="Lipzen A."/>
            <person name="Lundell T."/>
            <person name="Morin E."/>
            <person name="Murat C."/>
            <person name="Sun H."/>
            <person name="Tunlid A."/>
            <person name="Henrissat B."/>
            <person name="Grigoriev I.V."/>
            <person name="Hibbett D.S."/>
            <person name="Martin F."/>
            <person name="Nordberg H.P."/>
            <person name="Cantor M.N."/>
            <person name="Hua S.X."/>
        </authorList>
    </citation>
    <scope>NUCLEOTIDE SEQUENCE [LARGE SCALE GENOMIC DNA]</scope>
    <source>
        <strain evidence="3 4">MAFF 305830</strain>
    </source>
</reference>
<dbReference type="Pfam" id="PF00561">
    <property type="entry name" value="Abhydrolase_1"/>
    <property type="match status" value="1"/>
</dbReference>
<evidence type="ECO:0000256" key="1">
    <source>
        <dbReference type="SAM" id="MobiDB-lite"/>
    </source>
</evidence>
<dbReference type="Gene3D" id="3.40.50.1820">
    <property type="entry name" value="alpha/beta hydrolase"/>
    <property type="match status" value="1"/>
</dbReference>
<dbReference type="PANTHER" id="PTHR12277">
    <property type="entry name" value="ALPHA/BETA HYDROLASE DOMAIN-CONTAINING PROTEIN"/>
    <property type="match status" value="1"/>
</dbReference>
<dbReference type="GO" id="GO:0008474">
    <property type="term" value="F:palmitoyl-(protein) hydrolase activity"/>
    <property type="evidence" value="ECO:0007669"/>
    <property type="project" value="TreeGrafter"/>
</dbReference>
<dbReference type="GO" id="GO:0016020">
    <property type="term" value="C:membrane"/>
    <property type="evidence" value="ECO:0007669"/>
    <property type="project" value="TreeGrafter"/>
</dbReference>
<dbReference type="SUPFAM" id="SSF53474">
    <property type="entry name" value="alpha/beta-Hydrolases"/>
    <property type="match status" value="1"/>
</dbReference>
<protein>
    <recommendedName>
        <fullName evidence="2">AB hydrolase-1 domain-containing protein</fullName>
    </recommendedName>
</protein>
<dbReference type="InterPro" id="IPR000073">
    <property type="entry name" value="AB_hydrolase_1"/>
</dbReference>
<sequence length="327" mass="36296">MDIVRFLGVLLVYGQRAFIYPGSIPGIGPPVETVEGWRLPYEALTLETPDKAQLKALLFVQKLECEDASPIRTAATTDDEFASRRPTFIIFHGNAENYSHGIIFARVLYLRLRCNVILAEYRGYADCPGTPSESGIRIDSQTTLDFACHHPILSPTAKILYGLSLGGGVAIELASRNPDLIHGLAVENTFLSLPKMLPVLMPSLSKLKFLVRDKWRSEVNITKVPPTTPILFLSGAQDEIVPPAHMKELYELSKAEHPDAQRTFVLFEKGTHNDTWQQPNYRKALRDFIGSIRSPASDPPLRSSSLPTKSQARKTVDASKPLPPKPI</sequence>
<keyword evidence="4" id="KW-1185">Reference proteome</keyword>
<dbReference type="EMBL" id="KN824277">
    <property type="protein sequence ID" value="KIM34277.1"/>
    <property type="molecule type" value="Genomic_DNA"/>
</dbReference>
<dbReference type="PANTHER" id="PTHR12277:SF81">
    <property type="entry name" value="PROTEIN ABHD13"/>
    <property type="match status" value="1"/>
</dbReference>
<name>A0A0C2XZI7_SERVB</name>
<proteinExistence type="predicted"/>
<gene>
    <name evidence="3" type="ORF">M408DRAFT_93249</name>
</gene>
<feature type="domain" description="AB hydrolase-1" evidence="2">
    <location>
        <begin position="86"/>
        <end position="219"/>
    </location>
</feature>
<dbReference type="HOGENOM" id="CLU_029375_2_0_1"/>
<dbReference type="OrthoDB" id="10249433at2759"/>
<dbReference type="AlphaFoldDB" id="A0A0C2XZI7"/>
<accession>A0A0C2XZI7</accession>
<reference evidence="4" key="2">
    <citation type="submission" date="2015-01" db="EMBL/GenBank/DDBJ databases">
        <title>Evolutionary Origins and Diversification of the Mycorrhizal Mutualists.</title>
        <authorList>
            <consortium name="DOE Joint Genome Institute"/>
            <consortium name="Mycorrhizal Genomics Consortium"/>
            <person name="Kohler A."/>
            <person name="Kuo A."/>
            <person name="Nagy L.G."/>
            <person name="Floudas D."/>
            <person name="Copeland A."/>
            <person name="Barry K.W."/>
            <person name="Cichocki N."/>
            <person name="Veneault-Fourrey C."/>
            <person name="LaButti K."/>
            <person name="Lindquist E.A."/>
            <person name="Lipzen A."/>
            <person name="Lundell T."/>
            <person name="Morin E."/>
            <person name="Murat C."/>
            <person name="Riley R."/>
            <person name="Ohm R."/>
            <person name="Sun H."/>
            <person name="Tunlid A."/>
            <person name="Henrissat B."/>
            <person name="Grigoriev I.V."/>
            <person name="Hibbett D.S."/>
            <person name="Martin F."/>
        </authorList>
    </citation>
    <scope>NUCLEOTIDE SEQUENCE [LARGE SCALE GENOMIC DNA]</scope>
    <source>
        <strain evidence="4">MAFF 305830</strain>
    </source>
</reference>
<dbReference type="STRING" id="933852.A0A0C2XZI7"/>
<evidence type="ECO:0000259" key="2">
    <source>
        <dbReference type="Pfam" id="PF00561"/>
    </source>
</evidence>
<dbReference type="InterPro" id="IPR029058">
    <property type="entry name" value="AB_hydrolase_fold"/>
</dbReference>
<organism evidence="3 4">
    <name type="scientific">Serendipita vermifera MAFF 305830</name>
    <dbReference type="NCBI Taxonomy" id="933852"/>
    <lineage>
        <taxon>Eukaryota</taxon>
        <taxon>Fungi</taxon>
        <taxon>Dikarya</taxon>
        <taxon>Basidiomycota</taxon>
        <taxon>Agaricomycotina</taxon>
        <taxon>Agaricomycetes</taxon>
        <taxon>Sebacinales</taxon>
        <taxon>Serendipitaceae</taxon>
        <taxon>Serendipita</taxon>
    </lineage>
</organism>
<feature type="region of interest" description="Disordered" evidence="1">
    <location>
        <begin position="292"/>
        <end position="327"/>
    </location>
</feature>
<dbReference type="Proteomes" id="UP000054097">
    <property type="component" value="Unassembled WGS sequence"/>
</dbReference>